<dbReference type="PROSITE" id="PS01276">
    <property type="entry name" value="PEPTIDASE_U32"/>
    <property type="match status" value="1"/>
</dbReference>
<dbReference type="InterPro" id="IPR001539">
    <property type="entry name" value="Peptidase_U32"/>
</dbReference>
<dbReference type="GO" id="GO:0008233">
    <property type="term" value="F:peptidase activity"/>
    <property type="evidence" value="ECO:0007669"/>
    <property type="project" value="UniProtKB-KW"/>
</dbReference>
<dbReference type="PANTHER" id="PTHR30217">
    <property type="entry name" value="PEPTIDASE U32 FAMILY"/>
    <property type="match status" value="1"/>
</dbReference>
<dbReference type="Pfam" id="PF01136">
    <property type="entry name" value="Peptidase_U32"/>
    <property type="match status" value="1"/>
</dbReference>
<dbReference type="PANTHER" id="PTHR30217:SF6">
    <property type="entry name" value="TRNA HYDROXYLATION PROTEIN P"/>
    <property type="match status" value="1"/>
</dbReference>
<comment type="caution">
    <text evidence="6">The sequence shown here is derived from an EMBL/GenBank/DDBJ whole genome shotgun (WGS) entry which is preliminary data.</text>
</comment>
<evidence type="ECO:0000256" key="2">
    <source>
        <dbReference type="ARBA" id="ARBA00022801"/>
    </source>
</evidence>
<evidence type="ECO:0000259" key="5">
    <source>
        <dbReference type="Pfam" id="PF16325"/>
    </source>
</evidence>
<comment type="similarity">
    <text evidence="3">Belongs to the peptidase U32 family.</text>
</comment>
<evidence type="ECO:0000313" key="7">
    <source>
        <dbReference type="Proteomes" id="UP000185911"/>
    </source>
</evidence>
<protein>
    <submittedName>
        <fullName evidence="6">Peptidase U32 family protein</fullName>
    </submittedName>
</protein>
<evidence type="ECO:0000256" key="4">
    <source>
        <dbReference type="SAM" id="MobiDB-lite"/>
    </source>
</evidence>
<sequence length="492" mass="54238">MKTPELLAPAGSISMLETALAFGATAIYAGQPRYSLRVRNNDFGDIEVLKRGIDTVHAKGAKFFLVSNIFPHGNKIRHYIDNMAPVIALKPDAMIMSDPGLIMMVREKWPEMEIHLSVQSNTVNSAAVKFWQKVGLKRIILSRELSLDQVEEIRQACPDMELEVFVHGALCIAYSGRCLLSGYFNHRDANQGSCTNSCRWDYKTQKGVVDASGDVLTEQAADEREQGAIARSPDADQVYMIEESQREGSYMPIEEDEHGTYVMNSKDLRAIEHVKRLVDIGVDSLKIEGRTKSPYYVARTVQTYRRAIDDAVAGRELDPALLGQLEGLANRGYTSGFFQRHTPQDTQNYLRGYSESGRSLYVGDALEFDPARGLMKVNVRNRFAVGDWLEIIHPAGNSDVLLTAMENVDAKAISVAPGSGHTVWLALPETAVGAFVARYVNAPETRAPQQSQQPVGEGEGEGEGQGEVRGEHQQQYQGAGEVQSLPTESSGL</sequence>
<evidence type="ECO:0000256" key="1">
    <source>
        <dbReference type="ARBA" id="ARBA00022670"/>
    </source>
</evidence>
<keyword evidence="1" id="KW-0645">Protease</keyword>
<evidence type="ECO:0000313" key="6">
    <source>
        <dbReference type="EMBL" id="OLP04818.1"/>
    </source>
</evidence>
<dbReference type="Proteomes" id="UP000185911">
    <property type="component" value="Unassembled WGS sequence"/>
</dbReference>
<dbReference type="Gene3D" id="2.40.30.10">
    <property type="entry name" value="Translation factors"/>
    <property type="match status" value="1"/>
</dbReference>
<dbReference type="Pfam" id="PF16325">
    <property type="entry name" value="Peptidase_U32_C"/>
    <property type="match status" value="1"/>
</dbReference>
<organism evidence="6 7">
    <name type="scientific">Rhodoferax antarcticus ANT.BR</name>
    <dbReference type="NCBI Taxonomy" id="1111071"/>
    <lineage>
        <taxon>Bacteria</taxon>
        <taxon>Pseudomonadati</taxon>
        <taxon>Pseudomonadota</taxon>
        <taxon>Betaproteobacteria</taxon>
        <taxon>Burkholderiales</taxon>
        <taxon>Comamonadaceae</taxon>
        <taxon>Rhodoferax</taxon>
    </lineage>
</organism>
<dbReference type="NCBIfam" id="NF011996">
    <property type="entry name" value="PRK15452.1"/>
    <property type="match status" value="1"/>
</dbReference>
<accession>A0A1Q8Y9Y4</accession>
<dbReference type="AlphaFoldDB" id="A0A1Q8Y9Y4"/>
<evidence type="ECO:0000256" key="3">
    <source>
        <dbReference type="ARBA" id="ARBA00038374"/>
    </source>
</evidence>
<dbReference type="RefSeq" id="WP_083634018.1">
    <property type="nucleotide sequence ID" value="NZ_MSYM01000018.1"/>
</dbReference>
<proteinExistence type="inferred from homology"/>
<dbReference type="GO" id="GO:0006508">
    <property type="term" value="P:proteolysis"/>
    <property type="evidence" value="ECO:0007669"/>
    <property type="project" value="UniProtKB-KW"/>
</dbReference>
<dbReference type="InterPro" id="IPR051454">
    <property type="entry name" value="RNA/ubiquinone_mod_enzymes"/>
</dbReference>
<keyword evidence="7" id="KW-1185">Reference proteome</keyword>
<reference evidence="6 7" key="1">
    <citation type="submission" date="2017-01" db="EMBL/GenBank/DDBJ databases">
        <title>Genome sequence of Rhodoferax antarcticus ANT.BR, a psychrophilic purple nonsulfur bacterium from an Antarctic microbial mat.</title>
        <authorList>
            <person name="Baker J."/>
            <person name="Riester C."/>
            <person name="Skinner B."/>
            <person name="Newell A."/>
            <person name="Swingley W."/>
            <person name="Madigan M."/>
            <person name="Jung D."/>
            <person name="Asao M."/>
            <person name="Chen M."/>
            <person name="Loughlin P."/>
            <person name="Pan H."/>
            <person name="Lin S."/>
            <person name="Li N."/>
            <person name="Shaw J."/>
            <person name="Prado M."/>
            <person name="Sherman C."/>
            <person name="Li X."/>
            <person name="Tang J."/>
            <person name="Blankenship R."/>
            <person name="Zhao T."/>
            <person name="Touchman J."/>
            <person name="Sattley M."/>
        </authorList>
    </citation>
    <scope>NUCLEOTIDE SEQUENCE [LARGE SCALE GENOMIC DNA]</scope>
    <source>
        <strain evidence="6 7">ANT.BR</strain>
    </source>
</reference>
<keyword evidence="2" id="KW-0378">Hydrolase</keyword>
<dbReference type="InterPro" id="IPR032525">
    <property type="entry name" value="Peptidase_U32_C"/>
</dbReference>
<name>A0A1Q8Y9Y4_9BURK</name>
<dbReference type="EMBL" id="MSYM01000018">
    <property type="protein sequence ID" value="OLP04818.1"/>
    <property type="molecule type" value="Genomic_DNA"/>
</dbReference>
<feature type="region of interest" description="Disordered" evidence="4">
    <location>
        <begin position="444"/>
        <end position="492"/>
    </location>
</feature>
<feature type="domain" description="Peptidase family U32 C-terminal" evidence="5">
    <location>
        <begin position="360"/>
        <end position="431"/>
    </location>
</feature>
<gene>
    <name evidence="6" type="ORF">BLL52_3634</name>
</gene>